<organism evidence="3 4">
    <name type="scientific">Arachnia propionica</name>
    <dbReference type="NCBI Taxonomy" id="1750"/>
    <lineage>
        <taxon>Bacteria</taxon>
        <taxon>Bacillati</taxon>
        <taxon>Actinomycetota</taxon>
        <taxon>Actinomycetes</taxon>
        <taxon>Propionibacteriales</taxon>
        <taxon>Propionibacteriaceae</taxon>
        <taxon>Arachnia</taxon>
    </lineage>
</organism>
<keyword evidence="1" id="KW-0863">Zinc-finger</keyword>
<dbReference type="Proteomes" id="UP000280935">
    <property type="component" value="Unassembled WGS sequence"/>
</dbReference>
<feature type="domain" description="SWIM-type" evidence="2">
    <location>
        <begin position="416"/>
        <end position="452"/>
    </location>
</feature>
<evidence type="ECO:0000313" key="3">
    <source>
        <dbReference type="EMBL" id="RRD47062.1"/>
    </source>
</evidence>
<proteinExistence type="predicted"/>
<name>A0A3P1WKH3_9ACTN</name>
<protein>
    <submittedName>
        <fullName evidence="3">SWIM zinc finger family protein</fullName>
    </submittedName>
</protein>
<keyword evidence="1" id="KW-0479">Metal-binding</keyword>
<dbReference type="GO" id="GO:0008270">
    <property type="term" value="F:zinc ion binding"/>
    <property type="evidence" value="ECO:0007669"/>
    <property type="project" value="UniProtKB-KW"/>
</dbReference>
<evidence type="ECO:0000259" key="2">
    <source>
        <dbReference type="PROSITE" id="PS50966"/>
    </source>
</evidence>
<accession>A0A3P1WKH3</accession>
<dbReference type="EMBL" id="RQYT01000084">
    <property type="protein sequence ID" value="RRD47062.1"/>
    <property type="molecule type" value="Genomic_DNA"/>
</dbReference>
<sequence length="454" mass="49114">MLTELAYDYARQSELHQAAGRSDLDLATSGGLTPEGRVAHPHFFSGFVEHPPAVAAALLVLARVARTRFYVPPGMLAAILRAADPVVTSSQEGLRFESFSACCGVYARLDLEATSLDAEHLGVGVTNVDFNPPVRQALSALNAVDPLHLSVGHDHVRVRTLDHDVVEEKVKLPSRWLRSFAETQSILGGMEPQLDVDRLGATRLIQALPRNSATKSVSWVTPTGRGHRLATRPTTGSVCLAGPERLRVLEPMLRHATRLRAWCAPVDATSTPRASAWALDIPGGRISVVLSPDKSRGFSGEGTTLDDLRRDQVEADADLISALLAFEPRIDVAALAAGAGLERDKVLGALSLLAASGQVGYDLHADAYFHRPLPMIDGVLEAHHPRLVKARELAQAGAVEMVDPGLAHVTSKDTRHEVRMNDAESCSCPWYARHRLDRGPCAHILAVRIVKEEQ</sequence>
<gene>
    <name evidence="3" type="ORF">EII35_15275</name>
</gene>
<keyword evidence="1" id="KW-0862">Zinc</keyword>
<dbReference type="InterPro" id="IPR007527">
    <property type="entry name" value="Znf_SWIM"/>
</dbReference>
<dbReference type="AlphaFoldDB" id="A0A3P1WKH3"/>
<comment type="caution">
    <text evidence="3">The sequence shown here is derived from an EMBL/GenBank/DDBJ whole genome shotgun (WGS) entry which is preliminary data.</text>
</comment>
<dbReference type="OrthoDB" id="7821105at2"/>
<dbReference type="Pfam" id="PF04434">
    <property type="entry name" value="SWIM"/>
    <property type="match status" value="1"/>
</dbReference>
<evidence type="ECO:0000256" key="1">
    <source>
        <dbReference type="PROSITE-ProRule" id="PRU00325"/>
    </source>
</evidence>
<dbReference type="PROSITE" id="PS50966">
    <property type="entry name" value="ZF_SWIM"/>
    <property type="match status" value="1"/>
</dbReference>
<evidence type="ECO:0000313" key="4">
    <source>
        <dbReference type="Proteomes" id="UP000280935"/>
    </source>
</evidence>
<reference evidence="3 4" key="1">
    <citation type="submission" date="2018-11" db="EMBL/GenBank/DDBJ databases">
        <title>Genomes From Bacteria Associated with the Canine Oral Cavity: a Test Case for Automated Genome-Based Taxonomic Assignment.</title>
        <authorList>
            <person name="Coil D.A."/>
            <person name="Jospin G."/>
            <person name="Darling A.E."/>
            <person name="Wallis C."/>
            <person name="Davis I.J."/>
            <person name="Harris S."/>
            <person name="Eisen J.A."/>
            <person name="Holcombe L.J."/>
            <person name="O'Flynn C."/>
        </authorList>
    </citation>
    <scope>NUCLEOTIDE SEQUENCE [LARGE SCALE GENOMIC DNA]</scope>
    <source>
        <strain evidence="3 4">OH2822_COT-296</strain>
    </source>
</reference>